<dbReference type="InterPro" id="IPR036196">
    <property type="entry name" value="Ptyr_pPase_sf"/>
</dbReference>
<dbReference type="InterPro" id="IPR023485">
    <property type="entry name" value="Ptyr_pPase"/>
</dbReference>
<dbReference type="SUPFAM" id="SSF52788">
    <property type="entry name" value="Phosphotyrosine protein phosphatases I"/>
    <property type="match status" value="1"/>
</dbReference>
<dbReference type="Gene3D" id="3.40.50.2300">
    <property type="match status" value="1"/>
</dbReference>
<sequence>MSYKIPVLFVCTGNSARSQIAEALLRHTDSQNFEVASAGTNPKPINPKALDVLEKAGVSTEGIYSKSLETLADRRFDVVITLCDKAAQECQLLANPAEVLAWNFEDPSASSDPKAFEHTLQAIHERIKLFVLVKTKRN</sequence>
<name>A0ABU1V3V6_9GAMM</name>
<protein>
    <submittedName>
        <fullName evidence="3">Protein-tyrosine-phosphatase</fullName>
    </submittedName>
</protein>
<dbReference type="PANTHER" id="PTHR43428">
    <property type="entry name" value="ARSENATE REDUCTASE"/>
    <property type="match status" value="1"/>
</dbReference>
<comment type="caution">
    <text evidence="3">The sequence shown here is derived from an EMBL/GenBank/DDBJ whole genome shotgun (WGS) entry which is preliminary data.</text>
</comment>
<dbReference type="PANTHER" id="PTHR43428:SF1">
    <property type="entry name" value="ARSENATE REDUCTASE"/>
    <property type="match status" value="1"/>
</dbReference>
<dbReference type="SMART" id="SM00226">
    <property type="entry name" value="LMWPc"/>
    <property type="match status" value="1"/>
</dbReference>
<dbReference type="EMBL" id="JAVDVX010000011">
    <property type="protein sequence ID" value="MDR7092154.1"/>
    <property type="molecule type" value="Genomic_DNA"/>
</dbReference>
<proteinExistence type="predicted"/>
<gene>
    <name evidence="3" type="ORF">J2X05_004195</name>
</gene>
<dbReference type="Pfam" id="PF01451">
    <property type="entry name" value="LMWPc"/>
    <property type="match status" value="1"/>
</dbReference>
<evidence type="ECO:0000313" key="3">
    <source>
        <dbReference type="EMBL" id="MDR7092154.1"/>
    </source>
</evidence>
<feature type="domain" description="Phosphotyrosine protein phosphatase I" evidence="2">
    <location>
        <begin position="5"/>
        <end position="133"/>
    </location>
</feature>
<accession>A0ABU1V3V6</accession>
<evidence type="ECO:0000259" key="2">
    <source>
        <dbReference type="SMART" id="SM00226"/>
    </source>
</evidence>
<reference evidence="3 4" key="1">
    <citation type="submission" date="2023-07" db="EMBL/GenBank/DDBJ databases">
        <title>Sorghum-associated microbial communities from plants grown in Nebraska, USA.</title>
        <authorList>
            <person name="Schachtman D."/>
        </authorList>
    </citation>
    <scope>NUCLEOTIDE SEQUENCE [LARGE SCALE GENOMIC DNA]</scope>
    <source>
        <strain evidence="3 4">BE190</strain>
    </source>
</reference>
<dbReference type="Proteomes" id="UP001253595">
    <property type="component" value="Unassembled WGS sequence"/>
</dbReference>
<evidence type="ECO:0000313" key="4">
    <source>
        <dbReference type="Proteomes" id="UP001253595"/>
    </source>
</evidence>
<keyword evidence="4" id="KW-1185">Reference proteome</keyword>
<keyword evidence="1" id="KW-0059">Arsenical resistance</keyword>
<dbReference type="RefSeq" id="WP_310076200.1">
    <property type="nucleotide sequence ID" value="NZ_JAVDVX010000011.1"/>
</dbReference>
<evidence type="ECO:0000256" key="1">
    <source>
        <dbReference type="ARBA" id="ARBA00022849"/>
    </source>
</evidence>
<dbReference type="CDD" id="cd16345">
    <property type="entry name" value="LMWP_ArsC"/>
    <property type="match status" value="1"/>
</dbReference>
<organism evidence="3 4">
    <name type="scientific">Cellvibrio fibrivorans</name>
    <dbReference type="NCBI Taxonomy" id="126350"/>
    <lineage>
        <taxon>Bacteria</taxon>
        <taxon>Pseudomonadati</taxon>
        <taxon>Pseudomonadota</taxon>
        <taxon>Gammaproteobacteria</taxon>
        <taxon>Cellvibrionales</taxon>
        <taxon>Cellvibrionaceae</taxon>
        <taxon>Cellvibrio</taxon>
    </lineage>
</organism>